<evidence type="ECO:0000313" key="1">
    <source>
        <dbReference type="EMBL" id="CBL28866.1"/>
    </source>
</evidence>
<name>A0AB94IYH9_9BACT</name>
<dbReference type="AlphaFoldDB" id="A0AB94IYH9"/>
<gene>
    <name evidence="1" type="ORF">SY1_21180</name>
</gene>
<evidence type="ECO:0000313" key="2">
    <source>
        <dbReference type="Proteomes" id="UP000008957"/>
    </source>
</evidence>
<dbReference type="Proteomes" id="UP000008957">
    <property type="component" value="Chromosome"/>
</dbReference>
<proteinExistence type="predicted"/>
<keyword evidence="2" id="KW-1185">Reference proteome</keyword>
<sequence length="143" mass="16007">MPMQIGLDELISMLLARMDGLTMDSENQKSRFNIMFRILYRKGFFDESDVLDAVREEHGILHSLGMLKEMPDEKALKAVADGLMLWIKGDVEAIKKSIEDYDKRLKEAMSHQKSKIDVAPAAVLDQLDRLGGGSQGGGKKLIL</sequence>
<dbReference type="EMBL" id="FP929056">
    <property type="protein sequence ID" value="CBL28866.1"/>
    <property type="molecule type" value="Genomic_DNA"/>
</dbReference>
<dbReference type="KEGG" id="sbr:SY1_21180"/>
<reference evidence="1 2" key="2">
    <citation type="submission" date="2010-03" db="EMBL/GenBank/DDBJ databases">
        <authorList>
            <person name="Pajon A."/>
        </authorList>
    </citation>
    <scope>NUCLEOTIDE SEQUENCE [LARGE SCALE GENOMIC DNA]</scope>
    <source>
        <strain evidence="1 2">SGP1</strain>
    </source>
</reference>
<dbReference type="RefSeq" id="WP_015557013.1">
    <property type="nucleotide sequence ID" value="NC_021038.1"/>
</dbReference>
<reference evidence="2" key="1">
    <citation type="submission" date="2010-03" db="EMBL/GenBank/DDBJ databases">
        <title>The genome sequence of Synergistetes sp. SGP1.</title>
        <authorList>
            <consortium name="metaHIT consortium -- http://www.metahit.eu/"/>
            <person name="Pajon A."/>
            <person name="Turner K."/>
            <person name="Parkhill J."/>
            <person name="Wade W."/>
            <person name="Vartoukian S."/>
        </authorList>
    </citation>
    <scope>NUCLEOTIDE SEQUENCE [LARGE SCALE GENOMIC DNA]</scope>
    <source>
        <strain evidence="2">SGP1</strain>
    </source>
</reference>
<accession>A0AB94IYH9</accession>
<organism evidence="1 2">
    <name type="scientific">Fretibacterium fastidiosum</name>
    <dbReference type="NCBI Taxonomy" id="651822"/>
    <lineage>
        <taxon>Bacteria</taxon>
        <taxon>Thermotogati</taxon>
        <taxon>Synergistota</taxon>
        <taxon>Synergistia</taxon>
        <taxon>Synergistales</taxon>
        <taxon>Aminobacteriaceae</taxon>
        <taxon>Fretibacterium</taxon>
    </lineage>
</organism>
<protein>
    <submittedName>
        <fullName evidence="1">Uncharacterized protein</fullName>
    </submittedName>
</protein>